<organism evidence="1 2">
    <name type="scientific">Brachionus plicatilis</name>
    <name type="common">Marine rotifer</name>
    <name type="synonym">Brachionus muelleri</name>
    <dbReference type="NCBI Taxonomy" id="10195"/>
    <lineage>
        <taxon>Eukaryota</taxon>
        <taxon>Metazoa</taxon>
        <taxon>Spiralia</taxon>
        <taxon>Gnathifera</taxon>
        <taxon>Rotifera</taxon>
        <taxon>Eurotatoria</taxon>
        <taxon>Monogononta</taxon>
        <taxon>Pseudotrocha</taxon>
        <taxon>Ploima</taxon>
        <taxon>Brachionidae</taxon>
        <taxon>Brachionus</taxon>
    </lineage>
</organism>
<sequence length="123" mass="14493">MLDDNLRKCQSLSSEGSKHVLIPNLLFSEFCRFIAEFFRISILVDRFKMSGRSFKFDHNFNLTLFHNGVGYSKYQHIIPSSGEVKKETKIKNEELFKHISIESETLSLKWKYRFISTFSLFTP</sequence>
<gene>
    <name evidence="1" type="ORF">BpHYR1_054063</name>
</gene>
<proteinExistence type="predicted"/>
<reference evidence="1 2" key="1">
    <citation type="journal article" date="2018" name="Sci. Rep.">
        <title>Genomic signatures of local adaptation to the degree of environmental predictability in rotifers.</title>
        <authorList>
            <person name="Franch-Gras L."/>
            <person name="Hahn C."/>
            <person name="Garcia-Roger E.M."/>
            <person name="Carmona M.J."/>
            <person name="Serra M."/>
            <person name="Gomez A."/>
        </authorList>
    </citation>
    <scope>NUCLEOTIDE SEQUENCE [LARGE SCALE GENOMIC DNA]</scope>
    <source>
        <strain evidence="1">HYR1</strain>
    </source>
</reference>
<dbReference type="EMBL" id="REGN01003726">
    <property type="protein sequence ID" value="RNA21130.1"/>
    <property type="molecule type" value="Genomic_DNA"/>
</dbReference>
<accession>A0A3M7RC69</accession>
<dbReference type="Proteomes" id="UP000276133">
    <property type="component" value="Unassembled WGS sequence"/>
</dbReference>
<comment type="caution">
    <text evidence="1">The sequence shown here is derived from an EMBL/GenBank/DDBJ whole genome shotgun (WGS) entry which is preliminary data.</text>
</comment>
<dbReference type="AlphaFoldDB" id="A0A3M7RC69"/>
<evidence type="ECO:0000313" key="2">
    <source>
        <dbReference type="Proteomes" id="UP000276133"/>
    </source>
</evidence>
<protein>
    <submittedName>
        <fullName evidence="1">Uncharacterized protein</fullName>
    </submittedName>
</protein>
<evidence type="ECO:0000313" key="1">
    <source>
        <dbReference type="EMBL" id="RNA21130.1"/>
    </source>
</evidence>
<keyword evidence="2" id="KW-1185">Reference proteome</keyword>
<name>A0A3M7RC69_BRAPC</name>